<accession>A0AAW1IV43</accession>
<dbReference type="GO" id="GO:0008531">
    <property type="term" value="F:riboflavin kinase activity"/>
    <property type="evidence" value="ECO:0007669"/>
    <property type="project" value="UniProtKB-EC"/>
</dbReference>
<dbReference type="InterPro" id="IPR015865">
    <property type="entry name" value="Riboflavin_kinase_bac/euk"/>
</dbReference>
<dbReference type="GO" id="GO:0009231">
    <property type="term" value="P:riboflavin biosynthetic process"/>
    <property type="evidence" value="ECO:0007669"/>
    <property type="project" value="InterPro"/>
</dbReference>
<keyword evidence="5" id="KW-0808">Transferase</keyword>
<dbReference type="EC" id="2.7.1.26" evidence="2"/>
<dbReference type="EMBL" id="JASPKY010000522">
    <property type="protein sequence ID" value="KAK9694084.1"/>
    <property type="molecule type" value="Genomic_DNA"/>
</dbReference>
<dbReference type="Proteomes" id="UP001458880">
    <property type="component" value="Unassembled WGS sequence"/>
</dbReference>
<evidence type="ECO:0000256" key="6">
    <source>
        <dbReference type="ARBA" id="ARBA00022741"/>
    </source>
</evidence>
<evidence type="ECO:0000256" key="2">
    <source>
        <dbReference type="ARBA" id="ARBA00012105"/>
    </source>
</evidence>
<comment type="pathway">
    <text evidence="1">Cofactor biosynthesis; FMN biosynthesis; FMN from riboflavin (ATP route): step 1/1.</text>
</comment>
<evidence type="ECO:0000313" key="9">
    <source>
        <dbReference type="EMBL" id="KAK9694084.1"/>
    </source>
</evidence>
<keyword evidence="3" id="KW-0285">Flavoprotein</keyword>
<name>A0AAW1IV43_POPJA</name>
<dbReference type="InterPro" id="IPR023465">
    <property type="entry name" value="Riboflavin_kinase_dom_sf"/>
</dbReference>
<organism evidence="9 10">
    <name type="scientific">Popillia japonica</name>
    <name type="common">Japanese beetle</name>
    <dbReference type="NCBI Taxonomy" id="7064"/>
    <lineage>
        <taxon>Eukaryota</taxon>
        <taxon>Metazoa</taxon>
        <taxon>Ecdysozoa</taxon>
        <taxon>Arthropoda</taxon>
        <taxon>Hexapoda</taxon>
        <taxon>Insecta</taxon>
        <taxon>Pterygota</taxon>
        <taxon>Neoptera</taxon>
        <taxon>Endopterygota</taxon>
        <taxon>Coleoptera</taxon>
        <taxon>Polyphaga</taxon>
        <taxon>Scarabaeiformia</taxon>
        <taxon>Scarabaeidae</taxon>
        <taxon>Rutelinae</taxon>
        <taxon>Popillia</taxon>
    </lineage>
</organism>
<evidence type="ECO:0000256" key="3">
    <source>
        <dbReference type="ARBA" id="ARBA00022630"/>
    </source>
</evidence>
<evidence type="ECO:0000256" key="1">
    <source>
        <dbReference type="ARBA" id="ARBA00005201"/>
    </source>
</evidence>
<comment type="caution">
    <text evidence="9">The sequence shown here is derived from an EMBL/GenBank/DDBJ whole genome shotgun (WGS) entry which is preliminary data.</text>
</comment>
<keyword evidence="6" id="KW-0547">Nucleotide-binding</keyword>
<evidence type="ECO:0000256" key="7">
    <source>
        <dbReference type="ARBA" id="ARBA00022840"/>
    </source>
</evidence>
<gene>
    <name evidence="9" type="ORF">QE152_g33762</name>
</gene>
<keyword evidence="4" id="KW-0288">FMN</keyword>
<evidence type="ECO:0000256" key="4">
    <source>
        <dbReference type="ARBA" id="ARBA00022643"/>
    </source>
</evidence>
<feature type="domain" description="Riboflavin kinase" evidence="8">
    <location>
        <begin position="4"/>
        <end position="123"/>
    </location>
</feature>
<protein>
    <recommendedName>
        <fullName evidence="2">riboflavin kinase</fullName>
        <ecNumber evidence="2">2.7.1.26</ecNumber>
    </recommendedName>
</protein>
<dbReference type="Pfam" id="PF01687">
    <property type="entry name" value="Flavokinase"/>
    <property type="match status" value="1"/>
</dbReference>
<keyword evidence="7" id="KW-0067">ATP-binding</keyword>
<dbReference type="Gene3D" id="2.40.30.30">
    <property type="entry name" value="Riboflavin kinase-like"/>
    <property type="match status" value="1"/>
</dbReference>
<keyword evidence="10" id="KW-1185">Reference proteome</keyword>
<dbReference type="AlphaFoldDB" id="A0AAW1IV43"/>
<evidence type="ECO:0000256" key="5">
    <source>
        <dbReference type="ARBA" id="ARBA00022679"/>
    </source>
</evidence>
<dbReference type="SUPFAM" id="SSF82114">
    <property type="entry name" value="Riboflavin kinase-like"/>
    <property type="match status" value="1"/>
</dbReference>
<proteinExistence type="predicted"/>
<sequence length="148" mass="17264">MVLYPFVVQGYLSRNSDKSKILDIPTATLRIDAKPNPLDNFSYGCYYGWIHVDDSKIHKIIMSVENNSEIDFHIIDSVNDTYEGYDSYVTIILLGRSRGQFRFLNMNTRQQIRRADLEYATKILATPQCQLFKNRSFLLKVTNEDVHF</sequence>
<evidence type="ECO:0000259" key="8">
    <source>
        <dbReference type="Pfam" id="PF01687"/>
    </source>
</evidence>
<dbReference type="GO" id="GO:0005524">
    <property type="term" value="F:ATP binding"/>
    <property type="evidence" value="ECO:0007669"/>
    <property type="project" value="UniProtKB-KW"/>
</dbReference>
<evidence type="ECO:0000313" key="10">
    <source>
        <dbReference type="Proteomes" id="UP001458880"/>
    </source>
</evidence>
<keyword evidence="9" id="KW-0418">Kinase</keyword>
<reference evidence="9 10" key="1">
    <citation type="journal article" date="2024" name="BMC Genomics">
        <title>De novo assembly and annotation of Popillia japonica's genome with initial clues to its potential as an invasive pest.</title>
        <authorList>
            <person name="Cucini C."/>
            <person name="Boschi S."/>
            <person name="Funari R."/>
            <person name="Cardaioli E."/>
            <person name="Iannotti N."/>
            <person name="Marturano G."/>
            <person name="Paoli F."/>
            <person name="Bruttini M."/>
            <person name="Carapelli A."/>
            <person name="Frati F."/>
            <person name="Nardi F."/>
        </authorList>
    </citation>
    <scope>NUCLEOTIDE SEQUENCE [LARGE SCALE GENOMIC DNA]</scope>
    <source>
        <strain evidence="9">DMR45628</strain>
    </source>
</reference>